<reference evidence="2" key="1">
    <citation type="submission" date="2017-10" db="EMBL/GenBank/DDBJ databases">
        <title>Rapid genome shrinkage in a self-fertile nematode reveals novel sperm competition proteins.</title>
        <authorList>
            <person name="Yin D."/>
            <person name="Schwarz E.M."/>
            <person name="Thomas C.G."/>
            <person name="Felde R.L."/>
            <person name="Korf I.F."/>
            <person name="Cutter A.D."/>
            <person name="Schartner C.M."/>
            <person name="Ralston E.J."/>
            <person name="Meyer B.J."/>
            <person name="Haag E.S."/>
        </authorList>
    </citation>
    <scope>NUCLEOTIDE SEQUENCE [LARGE SCALE GENOMIC DNA]</scope>
    <source>
        <strain evidence="2">JU1422</strain>
    </source>
</reference>
<comment type="caution">
    <text evidence="1">The sequence shown here is derived from an EMBL/GenBank/DDBJ whole genome shotgun (WGS) entry which is preliminary data.</text>
</comment>
<dbReference type="PANTHER" id="PTHR31379:SF1">
    <property type="entry name" value="F-BOX C PROTEIN-RELATED"/>
    <property type="match status" value="1"/>
</dbReference>
<dbReference type="EMBL" id="PDUG01000002">
    <property type="protein sequence ID" value="PIC49367.1"/>
    <property type="molecule type" value="Genomic_DNA"/>
</dbReference>
<dbReference type="Pfam" id="PF12078">
    <property type="entry name" value="DUF3557"/>
    <property type="match status" value="3"/>
</dbReference>
<accession>A0A2G5VCA7</accession>
<protein>
    <submittedName>
        <fullName evidence="1">Uncharacterized protein</fullName>
    </submittedName>
</protein>
<gene>
    <name evidence="1" type="primary">Cnig_chr_II.g7999</name>
    <name evidence="1" type="ORF">B9Z55_007999</name>
</gene>
<dbReference type="Proteomes" id="UP000230233">
    <property type="component" value="Chromosome II"/>
</dbReference>
<proteinExistence type="predicted"/>
<keyword evidence="2" id="KW-1185">Reference proteome</keyword>
<dbReference type="AlphaFoldDB" id="A0A2G5VCA7"/>
<organism evidence="1 2">
    <name type="scientific">Caenorhabditis nigoni</name>
    <dbReference type="NCBI Taxonomy" id="1611254"/>
    <lineage>
        <taxon>Eukaryota</taxon>
        <taxon>Metazoa</taxon>
        <taxon>Ecdysozoa</taxon>
        <taxon>Nematoda</taxon>
        <taxon>Chromadorea</taxon>
        <taxon>Rhabditida</taxon>
        <taxon>Rhabditina</taxon>
        <taxon>Rhabditomorpha</taxon>
        <taxon>Rhabditoidea</taxon>
        <taxon>Rhabditidae</taxon>
        <taxon>Peloderinae</taxon>
        <taxon>Caenorhabditis</taxon>
    </lineage>
</organism>
<dbReference type="InterPro" id="IPR021942">
    <property type="entry name" value="DUF3557"/>
</dbReference>
<sequence>MKHNFRLYIVSQVPEFRKVEKSLPLNLDTLCISSSGIRLNESDYRLSPCTPELRKILENPPYNLTSFGFGDSNKTHVAFKKVIHQLIGDRPMICTRELELCDLSQWENRGRRDLKIYQLPMDLKLRAEMLETSGISVSYANLDLVSNILGSKPLKELSIRLDNYQIIQHPIVRNSQKLVLWSGRADFDRQRIPHKNIYLKDNNQFLAYSDEWIRNQNEIGMEFSGDVGYRYPDTWKMVSEESIKRIMYLKKCQSGGRSVKADERQYICSQIPEIRNSEKSLSLHLNYLAISDVKIRLDQNEYYLDRKGAYSIWTPVYEWDCEKRKEVLPGDVCIGTPEPQELPGNAEIDPPGLPIELKMKRIPPPSEKENLLRRYLKNRRENAGMTDNLFKNLQTDNDNKTLVLFPPTYDSTPIHVAFKKLVFDLIGNRPIVYTKKLEFPKIKKKEFWIYRFPEDLKIQAEVLETDGFSFSYDDLDQISRILGPKPLKEFTTPLDNYEIFQHPIIRNSRKLVLSAGEVDFDHQRIQHRNIHLTDSKQLMNHINAWIRNPKDIGMEFSGDVESRRSIRIAMTYDVDLENISKEARIKEIMYGKKCRSGGRRVKADKRFPNTLYSISMPQTNAQNTEIQFSLIKQKCYVYPFQMHLKAQKSGTAIPHLFDSIQYVVSQIPEFRKVEKSLPLHLDSLNIEIDKIQIDQCEYFLKRSNLCIDGLSVRQQWFYFYSPLKIPPVDFNQTHYPTEDLWNASPIGLRKRQIQNPPIDTMLAFFPSVYKNQPIQVAFVKLVFDLIGNRPMIYTKKLELLSYIGHLTREEMSEMIFILPLGLKIQAQTIKAKWNELSHGDLDRISNFLGPKPLEEFSTQLWGFENLTHPIVRNSQKLVLHSCGLVVNPQRINHRNIHLTNFGRQNFLNHMNAWIANVQEVGMEFSGHIKTPPEEFWWSLKYDIDEEEVSIKEMMYLKKCESGGRRVKPDER</sequence>
<evidence type="ECO:0000313" key="2">
    <source>
        <dbReference type="Proteomes" id="UP000230233"/>
    </source>
</evidence>
<dbReference type="PANTHER" id="PTHR31379">
    <property type="entry name" value="F-BOX C PROTEIN-RELATED-RELATED"/>
    <property type="match status" value="1"/>
</dbReference>
<name>A0A2G5VCA7_9PELO</name>
<evidence type="ECO:0000313" key="1">
    <source>
        <dbReference type="EMBL" id="PIC49367.1"/>
    </source>
</evidence>